<evidence type="ECO:0000313" key="2">
    <source>
        <dbReference type="EMBL" id="KTC76133.1"/>
    </source>
</evidence>
<keyword evidence="4" id="KW-1185">Reference proteome</keyword>
<evidence type="ECO:0008006" key="6">
    <source>
        <dbReference type="Google" id="ProtNLM"/>
    </source>
</evidence>
<organism evidence="3 5">
    <name type="scientific">Legionella birminghamensis</name>
    <dbReference type="NCBI Taxonomy" id="28083"/>
    <lineage>
        <taxon>Bacteria</taxon>
        <taxon>Pseudomonadati</taxon>
        <taxon>Pseudomonadota</taxon>
        <taxon>Gammaproteobacteria</taxon>
        <taxon>Legionellales</taxon>
        <taxon>Legionellaceae</taxon>
        <taxon>Legionella</taxon>
    </lineage>
</organism>
<dbReference type="Proteomes" id="UP000255066">
    <property type="component" value="Unassembled WGS sequence"/>
</dbReference>
<evidence type="ECO:0000256" key="1">
    <source>
        <dbReference type="SAM" id="SignalP"/>
    </source>
</evidence>
<dbReference type="PROSITE" id="PS51257">
    <property type="entry name" value="PROKAR_LIPOPROTEIN"/>
    <property type="match status" value="1"/>
</dbReference>
<dbReference type="RefSeq" id="WP_157062377.1">
    <property type="nucleotide sequence ID" value="NZ_CAAAHV010000034.1"/>
</dbReference>
<feature type="signal peptide" evidence="1">
    <location>
        <begin position="1"/>
        <end position="23"/>
    </location>
</feature>
<evidence type="ECO:0000313" key="5">
    <source>
        <dbReference type="Proteomes" id="UP000255066"/>
    </source>
</evidence>
<evidence type="ECO:0000313" key="4">
    <source>
        <dbReference type="Proteomes" id="UP000054735"/>
    </source>
</evidence>
<dbReference type="Proteomes" id="UP000054735">
    <property type="component" value="Unassembled WGS sequence"/>
</dbReference>
<protein>
    <recommendedName>
        <fullName evidence="6">Lipoprotein</fullName>
    </recommendedName>
</protein>
<keyword evidence="1" id="KW-0732">Signal</keyword>
<proteinExistence type="predicted"/>
<gene>
    <name evidence="2" type="ORF">Lbir_0202</name>
    <name evidence="3" type="ORF">NCTC12437_02024</name>
</gene>
<name>A0A378IB27_9GAMM</name>
<feature type="chain" id="PRO_5016789121" description="Lipoprotein" evidence="1">
    <location>
        <begin position="24"/>
        <end position="56"/>
    </location>
</feature>
<dbReference type="AlphaFoldDB" id="A0A378IB27"/>
<accession>A0A378IB27</accession>
<sequence length="56" mass="5597">MKKIVSAVIIATAAVLVSGCGFNNCGGGCANYTAVQYTTTSGCCGYTTSCCTTGSW</sequence>
<reference evidence="2 4" key="1">
    <citation type="submission" date="2015-11" db="EMBL/GenBank/DDBJ databases">
        <title>Genomic analysis of 38 Legionella species identifies large and diverse effector repertoires.</title>
        <authorList>
            <person name="Burstein D."/>
            <person name="Amaro F."/>
            <person name="Zusman T."/>
            <person name="Lifshitz Z."/>
            <person name="Cohen O."/>
            <person name="Gilbert J.A."/>
            <person name="Pupko T."/>
            <person name="Shuman H.A."/>
            <person name="Segal G."/>
        </authorList>
    </citation>
    <scope>NUCLEOTIDE SEQUENCE [LARGE SCALE GENOMIC DNA]</scope>
    <source>
        <strain evidence="2 4">CDC#1407-AL-14</strain>
    </source>
</reference>
<evidence type="ECO:0000313" key="3">
    <source>
        <dbReference type="EMBL" id="STX32243.1"/>
    </source>
</evidence>
<dbReference type="EMBL" id="UGNW01000001">
    <property type="protein sequence ID" value="STX32243.1"/>
    <property type="molecule type" value="Genomic_DNA"/>
</dbReference>
<dbReference type="EMBL" id="LNXT01000001">
    <property type="protein sequence ID" value="KTC76133.1"/>
    <property type="molecule type" value="Genomic_DNA"/>
</dbReference>
<reference evidence="3 5" key="2">
    <citation type="submission" date="2018-06" db="EMBL/GenBank/DDBJ databases">
        <authorList>
            <consortium name="Pathogen Informatics"/>
            <person name="Doyle S."/>
        </authorList>
    </citation>
    <scope>NUCLEOTIDE SEQUENCE [LARGE SCALE GENOMIC DNA]</scope>
    <source>
        <strain evidence="3 5">NCTC12437</strain>
    </source>
</reference>